<gene>
    <name evidence="1" type="ORF">IFR04_000046</name>
</gene>
<sequence>MLPSPKVYLAGPDVFEPNAVERGEQLKALCTKHGLTGLFPLDNTIETAEPGSIAHAAAIRTANMMLISSCDAILADLTPFRGPSMDVGTAYEMGAGSALGKVVVGYTTDGGKPYFEKVSESHTVKRAADGHVRDERNMSVEEFGVKEGGGLVDNLMISCGMEKLCNSEDEGLAFIAELLKGKSKWQQYLQFEDKTSPFHYPDTLWTYDDGVLIFPSAEAQNYVLYDLSAGKKSNIDLETDKKIVRRIRLKDGVLVVEWCGHEPYHQLNENEMVYRHFATAYDVEYIRSGQSVIKFRNEWKIHFLGFPLNSQDRFFSAHTSTHYAIYTWQTNRSAWGEDEPIEALAIWDISLPSPYRPSEDPAGKASPSEDSEGARIIRRFSFANLDFYRIRQRSDPDFRCLELDENNVYVIVESHRWLVGQQATNNLPQLHHVKTTGIPFGTGPAWEDECGANGDSEISFCEKDSGTRCPSIAPCWRHEEFPYLTVTEVVDSAAGVVFSARHCFMLEAISLEITPKFDMNEPEHAISLRDDLWPQLLGKGKLCGDERFIIGENANQEITILHFDDRKLQRSGL</sequence>
<dbReference type="OrthoDB" id="5334391at2759"/>
<keyword evidence="2" id="KW-1185">Reference proteome</keyword>
<dbReference type="Pfam" id="PF05014">
    <property type="entry name" value="Nuc_deoxyrib_tr"/>
    <property type="match status" value="1"/>
</dbReference>
<dbReference type="InterPro" id="IPR007710">
    <property type="entry name" value="Nucleoside_deoxyribTrfase"/>
</dbReference>
<evidence type="ECO:0008006" key="3">
    <source>
        <dbReference type="Google" id="ProtNLM"/>
    </source>
</evidence>
<dbReference type="GO" id="GO:0070694">
    <property type="term" value="F:5-hydroxymethyl-dUMP N-hydrolase activity"/>
    <property type="evidence" value="ECO:0007669"/>
    <property type="project" value="TreeGrafter"/>
</dbReference>
<evidence type="ECO:0000313" key="2">
    <source>
        <dbReference type="Proteomes" id="UP000664132"/>
    </source>
</evidence>
<dbReference type="PANTHER" id="PTHR15364:SF0">
    <property type="entry name" value="2'-DEOXYNUCLEOSIDE 5'-PHOSPHATE N-HYDROLASE 1"/>
    <property type="match status" value="1"/>
</dbReference>
<reference evidence="1" key="1">
    <citation type="submission" date="2021-02" db="EMBL/GenBank/DDBJ databases">
        <title>Genome sequence Cadophora malorum strain M34.</title>
        <authorList>
            <person name="Stefanovic E."/>
            <person name="Vu D."/>
            <person name="Scully C."/>
            <person name="Dijksterhuis J."/>
            <person name="Roader J."/>
            <person name="Houbraken J."/>
        </authorList>
    </citation>
    <scope>NUCLEOTIDE SEQUENCE</scope>
    <source>
        <strain evidence="1">M34</strain>
    </source>
</reference>
<protein>
    <recommendedName>
        <fullName evidence="3">Nucleoside 2-deoxyribosyltransferase</fullName>
    </recommendedName>
</protein>
<dbReference type="InterPro" id="IPR051239">
    <property type="entry name" value="2'-dNMP_N-hydrolase"/>
</dbReference>
<dbReference type="SUPFAM" id="SSF52309">
    <property type="entry name" value="N-(deoxy)ribosyltransferase-like"/>
    <property type="match status" value="1"/>
</dbReference>
<name>A0A8H7WKL3_9HELO</name>
<dbReference type="EMBL" id="JAFJYH010000001">
    <property type="protein sequence ID" value="KAG4426615.1"/>
    <property type="molecule type" value="Genomic_DNA"/>
</dbReference>
<organism evidence="1 2">
    <name type="scientific">Cadophora malorum</name>
    <dbReference type="NCBI Taxonomy" id="108018"/>
    <lineage>
        <taxon>Eukaryota</taxon>
        <taxon>Fungi</taxon>
        <taxon>Dikarya</taxon>
        <taxon>Ascomycota</taxon>
        <taxon>Pezizomycotina</taxon>
        <taxon>Leotiomycetes</taxon>
        <taxon>Helotiales</taxon>
        <taxon>Ploettnerulaceae</taxon>
        <taxon>Cadophora</taxon>
    </lineage>
</organism>
<dbReference type="Proteomes" id="UP000664132">
    <property type="component" value="Unassembled WGS sequence"/>
</dbReference>
<dbReference type="GO" id="GO:0009159">
    <property type="term" value="P:deoxyribonucleoside monophosphate catabolic process"/>
    <property type="evidence" value="ECO:0007669"/>
    <property type="project" value="TreeGrafter"/>
</dbReference>
<accession>A0A8H7WKL3</accession>
<dbReference type="Gene3D" id="3.40.50.450">
    <property type="match status" value="1"/>
</dbReference>
<comment type="caution">
    <text evidence="1">The sequence shown here is derived from an EMBL/GenBank/DDBJ whole genome shotgun (WGS) entry which is preliminary data.</text>
</comment>
<dbReference type="AlphaFoldDB" id="A0A8H7WKL3"/>
<proteinExistence type="predicted"/>
<evidence type="ECO:0000313" key="1">
    <source>
        <dbReference type="EMBL" id="KAG4426615.1"/>
    </source>
</evidence>
<dbReference type="PANTHER" id="PTHR15364">
    <property type="entry name" value="2'-DEOXYNUCLEOSIDE 5'-PHOSPHATE N-HYDROLASE 1"/>
    <property type="match status" value="1"/>
</dbReference>